<dbReference type="PIRSF" id="PIRSF005096">
    <property type="entry name" value="GALM"/>
    <property type="match status" value="1"/>
</dbReference>
<protein>
    <recommendedName>
        <fullName evidence="5">Aldose 1-epimerase</fullName>
        <ecNumber evidence="5">5.1.3.3</ecNumber>
    </recommendedName>
</protein>
<dbReference type="InterPro" id="IPR015443">
    <property type="entry name" value="Aldose_1-epimerase"/>
</dbReference>
<dbReference type="Gene3D" id="2.70.98.10">
    <property type="match status" value="1"/>
</dbReference>
<evidence type="ECO:0000256" key="4">
    <source>
        <dbReference type="ARBA" id="ARBA00023277"/>
    </source>
</evidence>
<feature type="active site" description="Proton donor" evidence="6">
    <location>
        <position position="179"/>
    </location>
</feature>
<evidence type="ECO:0000256" key="3">
    <source>
        <dbReference type="ARBA" id="ARBA00023235"/>
    </source>
</evidence>
<dbReference type="HOGENOM" id="CLU_031753_1_1_9"/>
<evidence type="ECO:0000256" key="1">
    <source>
        <dbReference type="ARBA" id="ARBA00005028"/>
    </source>
</evidence>
<dbReference type="GO" id="GO:0006006">
    <property type="term" value="P:glucose metabolic process"/>
    <property type="evidence" value="ECO:0007669"/>
    <property type="project" value="TreeGrafter"/>
</dbReference>
<dbReference type="PANTHER" id="PTHR10091:SF0">
    <property type="entry name" value="GALACTOSE MUTAROTASE"/>
    <property type="match status" value="1"/>
</dbReference>
<organism evidence="9 10">
    <name type="scientific">Clostridium cellulovorans (strain ATCC 35296 / DSM 3052 / OCM 3 / 743B)</name>
    <dbReference type="NCBI Taxonomy" id="573061"/>
    <lineage>
        <taxon>Bacteria</taxon>
        <taxon>Bacillati</taxon>
        <taxon>Bacillota</taxon>
        <taxon>Clostridia</taxon>
        <taxon>Eubacteriales</taxon>
        <taxon>Clostridiaceae</taxon>
        <taxon>Clostridium</taxon>
    </lineage>
</organism>
<keyword evidence="3 5" id="KW-0413">Isomerase</keyword>
<feature type="binding site" evidence="8">
    <location>
        <begin position="179"/>
        <end position="181"/>
    </location>
    <ligand>
        <name>beta-D-galactose</name>
        <dbReference type="ChEBI" id="CHEBI:27667"/>
    </ligand>
</feature>
<reference evidence="9 10" key="1">
    <citation type="submission" date="2010-08" db="EMBL/GenBank/DDBJ databases">
        <title>Complete sequence of Clostridium cellulovorans 743B.</title>
        <authorList>
            <consortium name="US DOE Joint Genome Institute"/>
            <person name="Lucas S."/>
            <person name="Copeland A."/>
            <person name="Lapidus A."/>
            <person name="Cheng J.-F."/>
            <person name="Bruce D."/>
            <person name="Goodwin L."/>
            <person name="Pitluck S."/>
            <person name="Chertkov O."/>
            <person name="Detter J.C."/>
            <person name="Han C."/>
            <person name="Tapia R."/>
            <person name="Land M."/>
            <person name="Hauser L."/>
            <person name="Chang Y.-J."/>
            <person name="Jeffries C."/>
            <person name="Kyrpides N."/>
            <person name="Ivanova N."/>
            <person name="Mikhailova N."/>
            <person name="Hemme C.L."/>
            <person name="Woyke T."/>
        </authorList>
    </citation>
    <scope>NUCLEOTIDE SEQUENCE [LARGE SCALE GENOMIC DNA]</scope>
    <source>
        <strain evidence="10">ATCC 35296 / DSM 3052 / OCM 3 / 743B</strain>
    </source>
</reference>
<comment type="pathway">
    <text evidence="1 5">Carbohydrate metabolism; hexose metabolism.</text>
</comment>
<evidence type="ECO:0000256" key="5">
    <source>
        <dbReference type="PIRNR" id="PIRNR005096"/>
    </source>
</evidence>
<dbReference type="EMBL" id="CP002160">
    <property type="protein sequence ID" value="ADL53749.1"/>
    <property type="molecule type" value="Genomic_DNA"/>
</dbReference>
<name>D9SM93_CLOC7</name>
<dbReference type="UniPathway" id="UPA00242"/>
<dbReference type="RefSeq" id="WP_010074098.1">
    <property type="nucleotide sequence ID" value="NC_014393.1"/>
</dbReference>
<comment type="similarity">
    <text evidence="2 5">Belongs to the aldose epimerase family.</text>
</comment>
<evidence type="ECO:0000313" key="10">
    <source>
        <dbReference type="Proteomes" id="UP000002730"/>
    </source>
</evidence>
<dbReference type="GO" id="GO:0033499">
    <property type="term" value="P:galactose catabolic process via UDP-galactose, Leloir pathway"/>
    <property type="evidence" value="ECO:0007669"/>
    <property type="project" value="TreeGrafter"/>
</dbReference>
<dbReference type="KEGG" id="ccb:Clocel_4087"/>
<dbReference type="CDD" id="cd09019">
    <property type="entry name" value="galactose_mutarotase_like"/>
    <property type="match status" value="1"/>
</dbReference>
<feature type="active site" description="Proton acceptor" evidence="6">
    <location>
        <position position="312"/>
    </location>
</feature>
<dbReference type="PANTHER" id="PTHR10091">
    <property type="entry name" value="ALDOSE-1-EPIMERASE"/>
    <property type="match status" value="1"/>
</dbReference>
<evidence type="ECO:0000256" key="6">
    <source>
        <dbReference type="PIRSR" id="PIRSR005096-1"/>
    </source>
</evidence>
<dbReference type="OrthoDB" id="9779408at2"/>
<evidence type="ECO:0000256" key="2">
    <source>
        <dbReference type="ARBA" id="ARBA00006206"/>
    </source>
</evidence>
<dbReference type="Proteomes" id="UP000002730">
    <property type="component" value="Chromosome"/>
</dbReference>
<dbReference type="STRING" id="573061.Clocel_4087"/>
<dbReference type="InterPro" id="IPR047215">
    <property type="entry name" value="Galactose_mutarotase-like"/>
</dbReference>
<dbReference type="eggNOG" id="COG2017">
    <property type="taxonomic scope" value="Bacteria"/>
</dbReference>
<feature type="binding site" evidence="7">
    <location>
        <position position="251"/>
    </location>
    <ligand>
        <name>beta-D-galactose</name>
        <dbReference type="ChEBI" id="CHEBI:27667"/>
    </ligand>
</feature>
<dbReference type="InterPro" id="IPR014718">
    <property type="entry name" value="GH-type_carb-bd"/>
</dbReference>
<dbReference type="Pfam" id="PF01263">
    <property type="entry name" value="Aldose_epim"/>
    <property type="match status" value="1"/>
</dbReference>
<dbReference type="AlphaFoldDB" id="D9SM93"/>
<evidence type="ECO:0000313" key="9">
    <source>
        <dbReference type="EMBL" id="ADL53749.1"/>
    </source>
</evidence>
<evidence type="ECO:0000256" key="8">
    <source>
        <dbReference type="PIRSR" id="PIRSR005096-3"/>
    </source>
</evidence>
<proteinExistence type="inferred from homology"/>
<keyword evidence="4 5" id="KW-0119">Carbohydrate metabolism</keyword>
<comment type="catalytic activity">
    <reaction evidence="5">
        <text>alpha-D-glucose = beta-D-glucose</text>
        <dbReference type="Rhea" id="RHEA:10264"/>
        <dbReference type="ChEBI" id="CHEBI:15903"/>
        <dbReference type="ChEBI" id="CHEBI:17925"/>
        <dbReference type="EC" id="5.1.3.3"/>
    </reaction>
</comment>
<gene>
    <name evidence="9" type="ordered locus">Clocel_4087</name>
</gene>
<keyword evidence="10" id="KW-1185">Reference proteome</keyword>
<dbReference type="InterPro" id="IPR011013">
    <property type="entry name" value="Gal_mutarotase_sf_dom"/>
</dbReference>
<accession>D9SM93</accession>
<evidence type="ECO:0000256" key="7">
    <source>
        <dbReference type="PIRSR" id="PIRSR005096-2"/>
    </source>
</evidence>
<dbReference type="SUPFAM" id="SSF74650">
    <property type="entry name" value="Galactose mutarotase-like"/>
    <property type="match status" value="1"/>
</dbReference>
<dbReference type="GO" id="GO:0004034">
    <property type="term" value="F:aldose 1-epimerase activity"/>
    <property type="evidence" value="ECO:0007669"/>
    <property type="project" value="UniProtKB-EC"/>
</dbReference>
<dbReference type="EC" id="5.1.3.3" evidence="5"/>
<dbReference type="InterPro" id="IPR008183">
    <property type="entry name" value="Aldose_1/G6P_1-epimerase"/>
</dbReference>
<dbReference type="GO" id="GO:0030246">
    <property type="term" value="F:carbohydrate binding"/>
    <property type="evidence" value="ECO:0007669"/>
    <property type="project" value="InterPro"/>
</dbReference>
<sequence length="347" mass="39068">MQVNEKVLSSFSGKDVVSYEIKNKNGFELKVLNYGAVITDILVPDRNGNVENVVLKYQDIDVYENNPSYIGATLGRTAGRINVGEAVFQGKTLTFNKNYGTHQGQGGDIGFNKVFWTAKTFINETSAGVQFTYLSKDGEEGYPGNLETKITFTVTEENELKVNYKGVSDKDTLVNLSNHCYFNLSGNGKHSVLEHKLFIDSDKIVELQETQVPTGNFMKVENTPFDFREVKAVGKEIDSDHPQINLARGYDHPWVLNEGDSKKVHIYDDVSGRNMEIYTDQETVVIYTMNYKNAEPLFDGIAQEIRYGICFETQSPPVGIDSCFVDNSTLKAGEEYNKTTIYKFYTK</sequence>